<feature type="chain" id="PRO_5038745409" evidence="1">
    <location>
        <begin position="23"/>
        <end position="320"/>
    </location>
</feature>
<proteinExistence type="predicted"/>
<evidence type="ECO:0000313" key="2">
    <source>
        <dbReference type="EMBL" id="HIS83395.1"/>
    </source>
</evidence>
<feature type="signal peptide" evidence="1">
    <location>
        <begin position="1"/>
        <end position="22"/>
    </location>
</feature>
<dbReference type="Proteomes" id="UP000824139">
    <property type="component" value="Unassembled WGS sequence"/>
</dbReference>
<reference evidence="2" key="2">
    <citation type="journal article" date="2021" name="PeerJ">
        <title>Extensive microbial diversity within the chicken gut microbiome revealed by metagenomics and culture.</title>
        <authorList>
            <person name="Gilroy R."/>
            <person name="Ravi A."/>
            <person name="Getino M."/>
            <person name="Pursley I."/>
            <person name="Horton D.L."/>
            <person name="Alikhan N.F."/>
            <person name="Baker D."/>
            <person name="Gharbi K."/>
            <person name="Hall N."/>
            <person name="Watson M."/>
            <person name="Adriaenssens E.M."/>
            <person name="Foster-Nyarko E."/>
            <person name="Jarju S."/>
            <person name="Secka A."/>
            <person name="Antonio M."/>
            <person name="Oren A."/>
            <person name="Chaudhuri R.R."/>
            <person name="La Ragione R."/>
            <person name="Hildebrand F."/>
            <person name="Pallen M.J."/>
        </authorList>
    </citation>
    <scope>NUCLEOTIDE SEQUENCE</scope>
    <source>
        <strain evidence="2">CHK152-2994</strain>
    </source>
</reference>
<evidence type="ECO:0000256" key="1">
    <source>
        <dbReference type="SAM" id="SignalP"/>
    </source>
</evidence>
<dbReference type="AlphaFoldDB" id="A0A9D1K3Y2"/>
<organism evidence="2 3">
    <name type="scientific">Candidatus Scatenecus faecavium</name>
    <dbReference type="NCBI Taxonomy" id="2840915"/>
    <lineage>
        <taxon>Bacteria</taxon>
        <taxon>Candidatus Scatenecus</taxon>
    </lineage>
</organism>
<protein>
    <submittedName>
        <fullName evidence="2">Uncharacterized protein</fullName>
    </submittedName>
</protein>
<sequence>MKKLIITLSILSVFALPSPVLAGVNTATIEKLENSLYGFTYSGESENSRLDRIENSVYGTVSTKSANERVARLKKDMATDLIGQEIEPVEDTFADPEDSYVEREPVAASNVNYPAVDELEEMVFNKNFHGEDIKKRLSKLEMQTFGKEYNDDLSTRTDRLKAELKPQSLMDNEIAQSSNDFYDDYVPPLGADYHLNKYQQTDMFDYDRFNARQQAMADAYEGSSYQAPVPKQYNLTTVEKGVLRQTFKNDTTENRLSRLENTMFGTNFSNDDNETRINRISSAYKASKSASKYDSNRFSQNMTTAMQIGTLLLMVLACIL</sequence>
<keyword evidence="1" id="KW-0732">Signal</keyword>
<comment type="caution">
    <text evidence="2">The sequence shown here is derived from an EMBL/GenBank/DDBJ whole genome shotgun (WGS) entry which is preliminary data.</text>
</comment>
<accession>A0A9D1K3Y2</accession>
<reference evidence="2" key="1">
    <citation type="submission" date="2020-10" db="EMBL/GenBank/DDBJ databases">
        <authorList>
            <person name="Gilroy R."/>
        </authorList>
    </citation>
    <scope>NUCLEOTIDE SEQUENCE</scope>
    <source>
        <strain evidence="2">CHK152-2994</strain>
    </source>
</reference>
<dbReference type="EMBL" id="DVJO01000159">
    <property type="protein sequence ID" value="HIS83395.1"/>
    <property type="molecule type" value="Genomic_DNA"/>
</dbReference>
<evidence type="ECO:0000313" key="3">
    <source>
        <dbReference type="Proteomes" id="UP000824139"/>
    </source>
</evidence>
<name>A0A9D1K3Y2_9BACT</name>
<gene>
    <name evidence="2" type="ORF">IAD41_07305</name>
</gene>